<organism evidence="1 2">
    <name type="scientific">Grifola frondosa</name>
    <name type="common">Maitake</name>
    <name type="synonym">Polyporus frondosus</name>
    <dbReference type="NCBI Taxonomy" id="5627"/>
    <lineage>
        <taxon>Eukaryota</taxon>
        <taxon>Fungi</taxon>
        <taxon>Dikarya</taxon>
        <taxon>Basidiomycota</taxon>
        <taxon>Agaricomycotina</taxon>
        <taxon>Agaricomycetes</taxon>
        <taxon>Polyporales</taxon>
        <taxon>Grifolaceae</taxon>
        <taxon>Grifola</taxon>
    </lineage>
</organism>
<evidence type="ECO:0000313" key="1">
    <source>
        <dbReference type="EMBL" id="OBZ76372.1"/>
    </source>
</evidence>
<reference evidence="1 2" key="1">
    <citation type="submission" date="2016-03" db="EMBL/GenBank/DDBJ databases">
        <title>Whole genome sequencing of Grifola frondosa 9006-11.</title>
        <authorList>
            <person name="Min B."/>
            <person name="Park H."/>
            <person name="Kim J.-G."/>
            <person name="Cho H."/>
            <person name="Oh Y.-L."/>
            <person name="Kong W.-S."/>
            <person name="Choi I.-G."/>
        </authorList>
    </citation>
    <scope>NUCLEOTIDE SEQUENCE [LARGE SCALE GENOMIC DNA]</scope>
    <source>
        <strain evidence="1 2">9006-11</strain>
    </source>
</reference>
<accession>A0A1C7MHR6</accession>
<dbReference type="EMBL" id="LUGG01000003">
    <property type="protein sequence ID" value="OBZ76372.1"/>
    <property type="molecule type" value="Genomic_DNA"/>
</dbReference>
<comment type="caution">
    <text evidence="1">The sequence shown here is derived from an EMBL/GenBank/DDBJ whole genome shotgun (WGS) entry which is preliminary data.</text>
</comment>
<proteinExistence type="predicted"/>
<name>A0A1C7MHR6_GRIFR</name>
<keyword evidence="2" id="KW-1185">Reference proteome</keyword>
<gene>
    <name evidence="1" type="ORF">A0H81_03661</name>
</gene>
<dbReference type="AlphaFoldDB" id="A0A1C7MHR6"/>
<protein>
    <submittedName>
        <fullName evidence="1">Uncharacterized protein</fullName>
    </submittedName>
</protein>
<evidence type="ECO:0000313" key="2">
    <source>
        <dbReference type="Proteomes" id="UP000092993"/>
    </source>
</evidence>
<sequence>MCSSSALRSMHSQIYVASTWQWCMTSARGYTVYTLRVTSPLAFSGSLDISARAIRTWTWIPERESTSRSLEAEVELARLFGRAPPDPASPCASSRPRAPGMPLNISKSIQIGGHTPFQVKIEGWRCCAQNQSRDCGNWIQGEPSAVGTRFSKLIRAPARQDNAERCNFTHNQYPTENEMAGTSHRIFISDGFCNKWEESQHKARMMRALVSAREIESALNSLSSTLLAASADLNQHISHLDEYITHCLLPSDDRTVEPEVTAPEAIEVPEVAPVLPPQVPMKMGFLSRVTRKLLS</sequence>
<dbReference type="Proteomes" id="UP000092993">
    <property type="component" value="Unassembled WGS sequence"/>
</dbReference>